<feature type="transmembrane region" description="Helical" evidence="1">
    <location>
        <begin position="43"/>
        <end position="63"/>
    </location>
</feature>
<accession>A0A915YKW3</accession>
<evidence type="ECO:0000313" key="2">
    <source>
        <dbReference type="EMBL" id="BDS14827.1"/>
    </source>
</evidence>
<dbReference type="KEGG" id="aup:AsAng_0056090"/>
<dbReference type="Proteomes" id="UP001060919">
    <property type="component" value="Chromosome"/>
</dbReference>
<evidence type="ECO:0000313" key="3">
    <source>
        <dbReference type="Proteomes" id="UP001060919"/>
    </source>
</evidence>
<name>A0A915YKW3_9BACT</name>
<proteinExistence type="predicted"/>
<keyword evidence="3" id="KW-1185">Reference proteome</keyword>
<reference evidence="2" key="1">
    <citation type="submission" date="2022-09" db="EMBL/GenBank/DDBJ databases">
        <title>Aureispira anguillicida sp. nov., isolated from Leptocephalus of Japanese eel Anguilla japonica.</title>
        <authorList>
            <person name="Yuasa K."/>
            <person name="Mekata T."/>
            <person name="Ikunari K."/>
        </authorList>
    </citation>
    <scope>NUCLEOTIDE SEQUENCE</scope>
    <source>
        <strain evidence="2">EL160426</strain>
    </source>
</reference>
<dbReference type="EMBL" id="AP026867">
    <property type="protein sequence ID" value="BDS14827.1"/>
    <property type="molecule type" value="Genomic_DNA"/>
</dbReference>
<evidence type="ECO:0000256" key="1">
    <source>
        <dbReference type="SAM" id="Phobius"/>
    </source>
</evidence>
<protein>
    <submittedName>
        <fullName evidence="2">Uncharacterized protein</fullName>
    </submittedName>
</protein>
<keyword evidence="1" id="KW-1133">Transmembrane helix</keyword>
<dbReference type="RefSeq" id="WP_264790034.1">
    <property type="nucleotide sequence ID" value="NZ_AP026867.1"/>
</dbReference>
<feature type="transmembrane region" description="Helical" evidence="1">
    <location>
        <begin position="97"/>
        <end position="119"/>
    </location>
</feature>
<dbReference type="AlphaFoldDB" id="A0A915YKW3"/>
<gene>
    <name evidence="2" type="ORF">AsAng_0056090</name>
</gene>
<feature type="transmembrane region" description="Helical" evidence="1">
    <location>
        <begin position="69"/>
        <end position="90"/>
    </location>
</feature>
<sequence length="120" mass="13487">MNTTLVENNKATFEATTTQAPQGIVQRYLDFCDRQMQHRMTWFLFPALILPCLFMSSAIYFMLSYGAAGFSIFLFVSMLLFIGGMVATVGNLTTRTTITLFIVAVIWNIGFPALSIFFLS</sequence>
<keyword evidence="1" id="KW-0812">Transmembrane</keyword>
<keyword evidence="1" id="KW-0472">Membrane</keyword>
<organism evidence="2 3">
    <name type="scientific">Aureispira anguillae</name>
    <dbReference type="NCBI Taxonomy" id="2864201"/>
    <lineage>
        <taxon>Bacteria</taxon>
        <taxon>Pseudomonadati</taxon>
        <taxon>Bacteroidota</taxon>
        <taxon>Saprospiria</taxon>
        <taxon>Saprospirales</taxon>
        <taxon>Saprospiraceae</taxon>
        <taxon>Aureispira</taxon>
    </lineage>
</organism>